<keyword evidence="3" id="KW-1185">Reference proteome</keyword>
<dbReference type="OrthoDB" id="7862477at2"/>
<feature type="compositionally biased region" description="Basic and acidic residues" evidence="1">
    <location>
        <begin position="371"/>
        <end position="389"/>
    </location>
</feature>
<organism evidence="2 3">
    <name type="scientific">Pararhodobacter marinus</name>
    <dbReference type="NCBI Taxonomy" id="2184063"/>
    <lineage>
        <taxon>Bacteria</taxon>
        <taxon>Pseudomonadati</taxon>
        <taxon>Pseudomonadota</taxon>
        <taxon>Alphaproteobacteria</taxon>
        <taxon>Rhodobacterales</taxon>
        <taxon>Paracoccaceae</taxon>
        <taxon>Pararhodobacter</taxon>
    </lineage>
</organism>
<feature type="region of interest" description="Disordered" evidence="1">
    <location>
        <begin position="352"/>
        <end position="403"/>
    </location>
</feature>
<evidence type="ECO:0000313" key="2">
    <source>
        <dbReference type="EMBL" id="PWE27017.1"/>
    </source>
</evidence>
<gene>
    <name evidence="2" type="ORF">C4N9_18605</name>
</gene>
<evidence type="ECO:0000256" key="1">
    <source>
        <dbReference type="SAM" id="MobiDB-lite"/>
    </source>
</evidence>
<evidence type="ECO:0000313" key="3">
    <source>
        <dbReference type="Proteomes" id="UP000244940"/>
    </source>
</evidence>
<protein>
    <recommendedName>
        <fullName evidence="4">HlyD family secretion protein</fullName>
    </recommendedName>
</protein>
<sequence length="749" mass="79814">MSRDAFDAEDFLNLRETAGPKEDARDLPPLVSPPVYPRARPAGVAHGAVPRDVQPVQARPEAVVAPYSGLDLHGQRQDPRQETSTQAAMAARRPEPQFRPHPVQPSGQAQARRGAASAAPVAMFQREAQGGSPYRAPVDPQGHEARHVSQPQPRAEQRSAEVLQPEFRHAAPRYDEAGAPGYRGGEARHDDRAASPYREAQRDDPYRTVARAGHRPDYPAEYPIEYPAEFRSEYRSEYRALAPFSRREAPAVAIVVREPMVVVHRGVEHPVVEWSVNGFTLEASDHLDGAAGDEGFLVTLLIGSGETRVQMRVRVASEEPELEHPTRFVFVELDAARADVLEKIVDHVVATQSHATQSHARERQPAAARPARSEAKAPARSEPRAEPKPEAPSAHRPAPADDAFDSEVYGADAERFRAQTMTDQASAILQPKPKKAAPVAAKPAAEKPARRPIRIGAKLPLAALLLLTGGVIYGIGTSLDLRYAAVTVPAIDANAPIEGVFRESLVVPGDRVTPDQILGYITPPAREVPLGAAPAASDEGMRARVESLLQSAVAEPMQAVIPVPGVDPLPDSGTASTAPDISVAPSVPPATPGFLDTAPAEPAPVPIYASCDCIVQAVALEAGDAVEPGSRAFVLAGAEAPNVQALLTAAQAAELSVGDRVMTRIGDDPTAFGRVERITAATDTMGRAGLEADVFGSTHYRRIEISTDAPIAAQAGTPARVTVQTFGPWGWARETLDPVLGGALGPFGW</sequence>
<feature type="compositionally biased region" description="Low complexity" evidence="1">
    <location>
        <begin position="105"/>
        <end position="120"/>
    </location>
</feature>
<feature type="region of interest" description="Disordered" evidence="1">
    <location>
        <begin position="1"/>
        <end position="160"/>
    </location>
</feature>
<dbReference type="AlphaFoldDB" id="A0A2U2C574"/>
<feature type="compositionally biased region" description="Basic and acidic residues" evidence="1">
    <location>
        <begin position="185"/>
        <end position="203"/>
    </location>
</feature>
<evidence type="ECO:0008006" key="4">
    <source>
        <dbReference type="Google" id="ProtNLM"/>
    </source>
</evidence>
<dbReference type="RefSeq" id="WP_109534864.1">
    <property type="nucleotide sequence ID" value="NZ_QEYD01000013.1"/>
</dbReference>
<reference evidence="2 3" key="1">
    <citation type="submission" date="2018-05" db="EMBL/GenBank/DDBJ databases">
        <title>Pararhodobacter marina sp. nov., isolated from deep-sea water of the Indian Ocean.</title>
        <authorList>
            <person name="Lai Q.Sr."/>
            <person name="Liu X."/>
            <person name="Shao Z."/>
        </authorList>
    </citation>
    <scope>NUCLEOTIDE SEQUENCE [LARGE SCALE GENOMIC DNA]</scope>
    <source>
        <strain evidence="2 3">CIC4N-9</strain>
    </source>
</reference>
<feature type="region of interest" description="Disordered" evidence="1">
    <location>
        <begin position="174"/>
        <end position="203"/>
    </location>
</feature>
<accession>A0A2U2C574</accession>
<dbReference type="EMBL" id="QEYD01000013">
    <property type="protein sequence ID" value="PWE27017.1"/>
    <property type="molecule type" value="Genomic_DNA"/>
</dbReference>
<comment type="caution">
    <text evidence="2">The sequence shown here is derived from an EMBL/GenBank/DDBJ whole genome shotgun (WGS) entry which is preliminary data.</text>
</comment>
<dbReference type="GeneID" id="94366911"/>
<proteinExistence type="predicted"/>
<name>A0A2U2C574_9RHOB</name>
<dbReference type="Proteomes" id="UP000244940">
    <property type="component" value="Unassembled WGS sequence"/>
</dbReference>